<keyword evidence="2" id="KW-1185">Reference proteome</keyword>
<proteinExistence type="predicted"/>
<dbReference type="Proteomes" id="UP000198553">
    <property type="component" value="Unassembled WGS sequence"/>
</dbReference>
<evidence type="ECO:0008006" key="3">
    <source>
        <dbReference type="Google" id="ProtNLM"/>
    </source>
</evidence>
<gene>
    <name evidence="1" type="ORF">SAMN05192533_102284</name>
</gene>
<dbReference type="RefSeq" id="WP_090741400.1">
    <property type="nucleotide sequence ID" value="NZ_FOBW01000002.1"/>
</dbReference>
<dbReference type="EMBL" id="FOBW01000002">
    <property type="protein sequence ID" value="SEM35156.1"/>
    <property type="molecule type" value="Genomic_DNA"/>
</dbReference>
<accession>A0A1H7XN06</accession>
<name>A0A1H7XN06_9BACI</name>
<evidence type="ECO:0000313" key="1">
    <source>
        <dbReference type="EMBL" id="SEM35156.1"/>
    </source>
</evidence>
<evidence type="ECO:0000313" key="2">
    <source>
        <dbReference type="Proteomes" id="UP000198553"/>
    </source>
</evidence>
<reference evidence="2" key="1">
    <citation type="submission" date="2016-10" db="EMBL/GenBank/DDBJ databases">
        <authorList>
            <person name="Varghese N."/>
            <person name="Submissions S."/>
        </authorList>
    </citation>
    <scope>NUCLEOTIDE SEQUENCE [LARGE SCALE GENOMIC DNA]</scope>
    <source>
        <strain evidence="2">B48,IBRC-M 10115,DSM 25386,CECT 8001</strain>
    </source>
</reference>
<sequence length="78" mass="9301">MDKETIKRINARSRIDNEEYQRKALSGELYLEAKEELEIFTKLLEDDRDNAALKLLIDSRKETIRRADTNPEYFIKKP</sequence>
<dbReference type="AlphaFoldDB" id="A0A1H7XN06"/>
<protein>
    <recommendedName>
        <fullName evidence="3">IDEAL domain-containing protein</fullName>
    </recommendedName>
</protein>
<organism evidence="1 2">
    <name type="scientific">Mesobacillus persicus</name>
    <dbReference type="NCBI Taxonomy" id="930146"/>
    <lineage>
        <taxon>Bacteria</taxon>
        <taxon>Bacillati</taxon>
        <taxon>Bacillota</taxon>
        <taxon>Bacilli</taxon>
        <taxon>Bacillales</taxon>
        <taxon>Bacillaceae</taxon>
        <taxon>Mesobacillus</taxon>
    </lineage>
</organism>